<sequence>MANQFVAYQDERHGLAAWVAEQIAADLFRNQAEPDAPLHEVTEGQAPEASMRAGGAPSFTAESYGMRLSAGGRDTALMEGPAPRQRADQGLDKAYRTWTSPRTSAESIMSTVIAGQAQVGVLPLYDNDKSFSRDTLNALIDFPPNRVIREYVAESNYVLAAPADLIHEIEQSGYTDSFSGTGSSQSFQWNRDKQQRYLRKVTTIFASADAMRHCSAALEGFRARGIEVQTIPDGADSYRKGLEVASEYLDPNRRVETYFSNASHTRVSKSRGANHNKPVIAVLLSADKAMSPDGYAYDSDYVVLEAEMAGADRIRTSFIALQKGIPAIPPEDIDPLRYEMASLRQRFKAPKKSGGGADHRALYPIAGDKPNGAPQPEGVPAYVRCLYKCDTVGNGVKDISPVIRALAEQKLSYTTTTLDGRPGHPIVFAIDVPADRWEEMRPVLRQITRMTNYRRLADFPAIQPMIKETIRPKTATTARGRTAMLLIGGIVVAVAAFAFMQMGG</sequence>
<keyword evidence="1" id="KW-1133">Transmembrane helix</keyword>
<dbReference type="Proteomes" id="UP000264589">
    <property type="component" value="Unassembled WGS sequence"/>
</dbReference>
<evidence type="ECO:0000313" key="2">
    <source>
        <dbReference type="EMBL" id="RFB05199.1"/>
    </source>
</evidence>
<evidence type="ECO:0000313" key="3">
    <source>
        <dbReference type="Proteomes" id="UP000264589"/>
    </source>
</evidence>
<evidence type="ECO:0000256" key="1">
    <source>
        <dbReference type="SAM" id="Phobius"/>
    </source>
</evidence>
<proteinExistence type="predicted"/>
<keyword evidence="1" id="KW-0472">Membrane</keyword>
<dbReference type="AlphaFoldDB" id="A0A371RIB2"/>
<comment type="caution">
    <text evidence="2">The sequence shown here is derived from an EMBL/GenBank/DDBJ whole genome shotgun (WGS) entry which is preliminary data.</text>
</comment>
<reference evidence="2 3" key="1">
    <citation type="submission" date="2018-08" db="EMBL/GenBank/DDBJ databases">
        <title>Parvularcula sp. SM1705, isolated from surface water of the South Sea China.</title>
        <authorList>
            <person name="Sun L."/>
        </authorList>
    </citation>
    <scope>NUCLEOTIDE SEQUENCE [LARGE SCALE GENOMIC DNA]</scope>
    <source>
        <strain evidence="2 3">SM1705</strain>
    </source>
</reference>
<protein>
    <submittedName>
        <fullName evidence="2">Uncharacterized protein</fullName>
    </submittedName>
</protein>
<dbReference type="OrthoDB" id="9802640at2"/>
<keyword evidence="1" id="KW-0812">Transmembrane</keyword>
<keyword evidence="3" id="KW-1185">Reference proteome</keyword>
<name>A0A371RIB2_9PROT</name>
<dbReference type="InParanoid" id="A0A371RIB2"/>
<accession>A0A371RIB2</accession>
<organism evidence="2 3">
    <name type="scientific">Parvularcula marina</name>
    <dbReference type="NCBI Taxonomy" id="2292771"/>
    <lineage>
        <taxon>Bacteria</taxon>
        <taxon>Pseudomonadati</taxon>
        <taxon>Pseudomonadota</taxon>
        <taxon>Alphaproteobacteria</taxon>
        <taxon>Parvularculales</taxon>
        <taxon>Parvularculaceae</taxon>
        <taxon>Parvularcula</taxon>
    </lineage>
</organism>
<dbReference type="EMBL" id="QUQO01000001">
    <property type="protein sequence ID" value="RFB05199.1"/>
    <property type="molecule type" value="Genomic_DNA"/>
</dbReference>
<feature type="transmembrane region" description="Helical" evidence="1">
    <location>
        <begin position="482"/>
        <end position="500"/>
    </location>
</feature>
<gene>
    <name evidence="2" type="ORF">DX908_07980</name>
</gene>
<dbReference type="RefSeq" id="WP_116391831.1">
    <property type="nucleotide sequence ID" value="NZ_QUQO01000001.1"/>
</dbReference>